<feature type="coiled-coil region" evidence="2">
    <location>
        <begin position="25"/>
        <end position="52"/>
    </location>
</feature>
<dbReference type="PANTHER" id="PTHR34227">
    <property type="entry name" value="CHAPERONE PROTEIN YCDY"/>
    <property type="match status" value="1"/>
</dbReference>
<dbReference type="EMBL" id="CP049074">
    <property type="protein sequence ID" value="QKR00591.1"/>
    <property type="molecule type" value="Genomic_DNA"/>
</dbReference>
<dbReference type="RefSeq" id="WP_174631735.1">
    <property type="nucleotide sequence ID" value="NZ_CP049074.1"/>
</dbReference>
<accession>A0A6N0NZN0</accession>
<dbReference type="Proteomes" id="UP000509301">
    <property type="component" value="Chromosome"/>
</dbReference>
<dbReference type="AlphaFoldDB" id="A0A6N0NZN0"/>
<dbReference type="InterPro" id="IPR036411">
    <property type="entry name" value="TorD-like_sf"/>
</dbReference>
<protein>
    <submittedName>
        <fullName evidence="3">Molecular chaperone TorD family protein</fullName>
    </submittedName>
</protein>
<keyword evidence="1" id="KW-0143">Chaperone</keyword>
<dbReference type="Pfam" id="PF02613">
    <property type="entry name" value="Nitrate_red_del"/>
    <property type="match status" value="1"/>
</dbReference>
<name>A0A6N0NZN0_9CREN</name>
<dbReference type="SUPFAM" id="SSF89155">
    <property type="entry name" value="TorD-like"/>
    <property type="match status" value="1"/>
</dbReference>
<dbReference type="InterPro" id="IPR050289">
    <property type="entry name" value="TorD/DmsD_chaperones"/>
</dbReference>
<proteinExistence type="predicted"/>
<dbReference type="KEGG" id="mten:GWK48_09540"/>
<evidence type="ECO:0000256" key="2">
    <source>
        <dbReference type="SAM" id="Coils"/>
    </source>
</evidence>
<dbReference type="GeneID" id="55642186"/>
<reference evidence="3 4" key="1">
    <citation type="submission" date="2020-02" db="EMBL/GenBank/DDBJ databases">
        <title>Comparative genome analysis reveals the metabolism and evolution of the thermophilic archaeal genus Metallosphaera.</title>
        <authorList>
            <person name="Jiang C."/>
        </authorList>
    </citation>
    <scope>NUCLEOTIDE SEQUENCE [LARGE SCALE GENOMIC DNA]</scope>
    <source>
        <strain evidence="3 4">Ric-A</strain>
    </source>
</reference>
<organism evidence="3 4">
    <name type="scientific">Metallosphaera tengchongensis</name>
    <dbReference type="NCBI Taxonomy" id="1532350"/>
    <lineage>
        <taxon>Archaea</taxon>
        <taxon>Thermoproteota</taxon>
        <taxon>Thermoprotei</taxon>
        <taxon>Sulfolobales</taxon>
        <taxon>Sulfolobaceae</taxon>
        <taxon>Metallosphaera</taxon>
    </lineage>
</organism>
<keyword evidence="2" id="KW-0175">Coiled coil</keyword>
<dbReference type="OrthoDB" id="320758at2157"/>
<evidence type="ECO:0000313" key="4">
    <source>
        <dbReference type="Proteomes" id="UP000509301"/>
    </source>
</evidence>
<sequence>MSVSILDVLNVRHATYDMFSELFLYKFHEEEYNELLNKLKFLDENLSKYMEETGVNVGEIRRAFHEAKRSDYLIEYSTLFLTGMGVKPLTPVESKRMFSLMGEKVATFKYTDVVRFLKSRGIVPKMSSQFSPELDHISSLLAFMSILIEEEFNLRSSKQDAFKSVQDQKNFATTHLFSWVPDWANDVVSDPRSNLYKVVCRELDNWLKFEKDFLGER</sequence>
<dbReference type="InterPro" id="IPR020945">
    <property type="entry name" value="DMSO/NO3_reduct_chaperone"/>
</dbReference>
<evidence type="ECO:0000313" key="3">
    <source>
        <dbReference type="EMBL" id="QKR00591.1"/>
    </source>
</evidence>
<dbReference type="Gene3D" id="1.10.3480.10">
    <property type="entry name" value="TorD-like"/>
    <property type="match status" value="1"/>
</dbReference>
<dbReference type="PANTHER" id="PTHR34227:SF1">
    <property type="entry name" value="DIMETHYL SULFOXIDE REDUCTASE CHAPERONE-RELATED"/>
    <property type="match status" value="1"/>
</dbReference>
<gene>
    <name evidence="3" type="ORF">GWK48_09540</name>
</gene>
<evidence type="ECO:0000256" key="1">
    <source>
        <dbReference type="ARBA" id="ARBA00023186"/>
    </source>
</evidence>
<keyword evidence="4" id="KW-1185">Reference proteome</keyword>